<dbReference type="Proteomes" id="UP000729402">
    <property type="component" value="Unassembled WGS sequence"/>
</dbReference>
<dbReference type="AlphaFoldDB" id="A0A8J5RLL2"/>
<dbReference type="EMBL" id="JAAALK010000286">
    <property type="protein sequence ID" value="KAG8061415.1"/>
    <property type="molecule type" value="Genomic_DNA"/>
</dbReference>
<feature type="region of interest" description="Disordered" evidence="1">
    <location>
        <begin position="1"/>
        <end position="50"/>
    </location>
</feature>
<organism evidence="2 3">
    <name type="scientific">Zizania palustris</name>
    <name type="common">Northern wild rice</name>
    <dbReference type="NCBI Taxonomy" id="103762"/>
    <lineage>
        <taxon>Eukaryota</taxon>
        <taxon>Viridiplantae</taxon>
        <taxon>Streptophyta</taxon>
        <taxon>Embryophyta</taxon>
        <taxon>Tracheophyta</taxon>
        <taxon>Spermatophyta</taxon>
        <taxon>Magnoliopsida</taxon>
        <taxon>Liliopsida</taxon>
        <taxon>Poales</taxon>
        <taxon>Poaceae</taxon>
        <taxon>BOP clade</taxon>
        <taxon>Oryzoideae</taxon>
        <taxon>Oryzeae</taxon>
        <taxon>Zizaniinae</taxon>
        <taxon>Zizania</taxon>
    </lineage>
</organism>
<gene>
    <name evidence="2" type="ORF">GUJ93_ZPchr0003g17396</name>
</gene>
<keyword evidence="3" id="KW-1185">Reference proteome</keyword>
<evidence type="ECO:0000256" key="1">
    <source>
        <dbReference type="SAM" id="MobiDB-lite"/>
    </source>
</evidence>
<protein>
    <submittedName>
        <fullName evidence="2">Uncharacterized protein</fullName>
    </submittedName>
</protein>
<feature type="compositionally biased region" description="Polar residues" evidence="1">
    <location>
        <begin position="8"/>
        <end position="25"/>
    </location>
</feature>
<comment type="caution">
    <text evidence="2">The sequence shown here is derived from an EMBL/GenBank/DDBJ whole genome shotgun (WGS) entry which is preliminary data.</text>
</comment>
<reference evidence="2" key="2">
    <citation type="submission" date="2021-02" db="EMBL/GenBank/DDBJ databases">
        <authorList>
            <person name="Kimball J.A."/>
            <person name="Haas M.W."/>
            <person name="Macchietto M."/>
            <person name="Kono T."/>
            <person name="Duquette J."/>
            <person name="Shao M."/>
        </authorList>
    </citation>
    <scope>NUCLEOTIDE SEQUENCE</scope>
    <source>
        <tissue evidence="2">Fresh leaf tissue</tissue>
    </source>
</reference>
<accession>A0A8J5RLL2</accession>
<evidence type="ECO:0000313" key="3">
    <source>
        <dbReference type="Proteomes" id="UP000729402"/>
    </source>
</evidence>
<evidence type="ECO:0000313" key="2">
    <source>
        <dbReference type="EMBL" id="KAG8061415.1"/>
    </source>
</evidence>
<proteinExistence type="predicted"/>
<sequence length="77" mass="8310">MPLRVESFNVSLPSTSPELHRSSTNPPKPLCRARPCHPQASRSTSLPSESPYVGLCIIDLARPPSPSQAVRPPIAQP</sequence>
<name>A0A8J5RLL2_ZIZPA</name>
<reference evidence="2" key="1">
    <citation type="journal article" date="2021" name="bioRxiv">
        <title>Whole Genome Assembly and Annotation of Northern Wild Rice, Zizania palustris L., Supports a Whole Genome Duplication in the Zizania Genus.</title>
        <authorList>
            <person name="Haas M."/>
            <person name="Kono T."/>
            <person name="Macchietto M."/>
            <person name="Millas R."/>
            <person name="McGilp L."/>
            <person name="Shao M."/>
            <person name="Duquette J."/>
            <person name="Hirsch C.N."/>
            <person name="Kimball J."/>
        </authorList>
    </citation>
    <scope>NUCLEOTIDE SEQUENCE</scope>
    <source>
        <tissue evidence="2">Fresh leaf tissue</tissue>
    </source>
</reference>